<sequence length="87" mass="9614">MTAHPMQQKGGARLRARTMDLADHRPQRALASSRSQVMVMCAGGMYYRRAGLGQKHIFCSPLSLPTPFPNPLLFMILSPLLCATVPF</sequence>
<organism evidence="1 2">
    <name type="scientific">Teratosphaeria nubilosa</name>
    <dbReference type="NCBI Taxonomy" id="161662"/>
    <lineage>
        <taxon>Eukaryota</taxon>
        <taxon>Fungi</taxon>
        <taxon>Dikarya</taxon>
        <taxon>Ascomycota</taxon>
        <taxon>Pezizomycotina</taxon>
        <taxon>Dothideomycetes</taxon>
        <taxon>Dothideomycetidae</taxon>
        <taxon>Mycosphaerellales</taxon>
        <taxon>Teratosphaeriaceae</taxon>
        <taxon>Teratosphaeria</taxon>
    </lineage>
</organism>
<protein>
    <submittedName>
        <fullName evidence="1">Uncharacterized protein</fullName>
    </submittedName>
</protein>
<dbReference type="EMBL" id="ML995833">
    <property type="protein sequence ID" value="KAF2769507.1"/>
    <property type="molecule type" value="Genomic_DNA"/>
</dbReference>
<dbReference type="AlphaFoldDB" id="A0A6G1L9F7"/>
<keyword evidence="2" id="KW-1185">Reference proteome</keyword>
<evidence type="ECO:0000313" key="1">
    <source>
        <dbReference type="EMBL" id="KAF2769507.1"/>
    </source>
</evidence>
<dbReference type="Proteomes" id="UP000799436">
    <property type="component" value="Unassembled WGS sequence"/>
</dbReference>
<reference evidence="1" key="1">
    <citation type="journal article" date="2020" name="Stud. Mycol.">
        <title>101 Dothideomycetes genomes: a test case for predicting lifestyles and emergence of pathogens.</title>
        <authorList>
            <person name="Haridas S."/>
            <person name="Albert R."/>
            <person name="Binder M."/>
            <person name="Bloem J."/>
            <person name="Labutti K."/>
            <person name="Salamov A."/>
            <person name="Andreopoulos B."/>
            <person name="Baker S."/>
            <person name="Barry K."/>
            <person name="Bills G."/>
            <person name="Bluhm B."/>
            <person name="Cannon C."/>
            <person name="Castanera R."/>
            <person name="Culley D."/>
            <person name="Daum C."/>
            <person name="Ezra D."/>
            <person name="Gonzalez J."/>
            <person name="Henrissat B."/>
            <person name="Kuo A."/>
            <person name="Liang C."/>
            <person name="Lipzen A."/>
            <person name="Lutzoni F."/>
            <person name="Magnuson J."/>
            <person name="Mondo S."/>
            <person name="Nolan M."/>
            <person name="Ohm R."/>
            <person name="Pangilinan J."/>
            <person name="Park H.-J."/>
            <person name="Ramirez L."/>
            <person name="Alfaro M."/>
            <person name="Sun H."/>
            <person name="Tritt A."/>
            <person name="Yoshinaga Y."/>
            <person name="Zwiers L.-H."/>
            <person name="Turgeon B."/>
            <person name="Goodwin S."/>
            <person name="Spatafora J."/>
            <person name="Crous P."/>
            <person name="Grigoriev I."/>
        </authorList>
    </citation>
    <scope>NUCLEOTIDE SEQUENCE</scope>
    <source>
        <strain evidence="1">CBS 116005</strain>
    </source>
</reference>
<accession>A0A6G1L9F7</accession>
<name>A0A6G1L9F7_9PEZI</name>
<gene>
    <name evidence="1" type="ORF">EJ03DRAFT_93916</name>
</gene>
<evidence type="ECO:0000313" key="2">
    <source>
        <dbReference type="Proteomes" id="UP000799436"/>
    </source>
</evidence>
<proteinExistence type="predicted"/>